<evidence type="ECO:0000256" key="1">
    <source>
        <dbReference type="ARBA" id="ARBA00022468"/>
    </source>
</evidence>
<dbReference type="Proteomes" id="UP000007015">
    <property type="component" value="Chromosome 5"/>
</dbReference>
<evidence type="ECO:0000256" key="3">
    <source>
        <dbReference type="ARBA" id="ARBA00022771"/>
    </source>
</evidence>
<evidence type="ECO:0000256" key="2">
    <source>
        <dbReference type="ARBA" id="ARBA00022723"/>
    </source>
</evidence>
<keyword evidence="3 6" id="KW-0863">Zinc-finger</keyword>
<dbReference type="FunFam" id="2.60.40.150:FF:000190">
    <property type="entry name" value="ADP-ribosylation factor GTPase-activating protein AGD12"/>
    <property type="match status" value="1"/>
</dbReference>
<evidence type="ECO:0000256" key="5">
    <source>
        <dbReference type="ARBA" id="ARBA00022837"/>
    </source>
</evidence>
<dbReference type="GO" id="GO:0008270">
    <property type="term" value="F:zinc ion binding"/>
    <property type="evidence" value="ECO:0007669"/>
    <property type="project" value="UniProtKB-KW"/>
</dbReference>
<keyword evidence="10" id="KW-1185">Reference proteome</keyword>
<dbReference type="InterPro" id="IPR000008">
    <property type="entry name" value="C2_dom"/>
</dbReference>
<dbReference type="Gene3D" id="2.60.40.150">
    <property type="entry name" value="C2 domain"/>
    <property type="match status" value="1"/>
</dbReference>
<dbReference type="PRINTS" id="PR00405">
    <property type="entry name" value="REVINTRACTNG"/>
</dbReference>
<dbReference type="PROSITE" id="PS50004">
    <property type="entry name" value="C2"/>
    <property type="match status" value="1"/>
</dbReference>
<dbReference type="SMR" id="B8AXR9"/>
<dbReference type="CDD" id="cd04038">
    <property type="entry name" value="C2_ArfGAP"/>
    <property type="match status" value="1"/>
</dbReference>
<accession>B8AXR9</accession>
<dbReference type="SMART" id="SM00239">
    <property type="entry name" value="C2"/>
    <property type="match status" value="1"/>
</dbReference>
<organism evidence="9 10">
    <name type="scientific">Oryza sativa subsp. indica</name>
    <name type="common">Rice</name>
    <dbReference type="NCBI Taxonomy" id="39946"/>
    <lineage>
        <taxon>Eukaryota</taxon>
        <taxon>Viridiplantae</taxon>
        <taxon>Streptophyta</taxon>
        <taxon>Embryophyta</taxon>
        <taxon>Tracheophyta</taxon>
        <taxon>Spermatophyta</taxon>
        <taxon>Magnoliopsida</taxon>
        <taxon>Liliopsida</taxon>
        <taxon>Poales</taxon>
        <taxon>Poaceae</taxon>
        <taxon>BOP clade</taxon>
        <taxon>Oryzoideae</taxon>
        <taxon>Oryzeae</taxon>
        <taxon>Oryzinae</taxon>
        <taxon>Oryza</taxon>
        <taxon>Oryza sativa</taxon>
    </lineage>
</organism>
<reference evidence="9 10" key="1">
    <citation type="journal article" date="2005" name="PLoS Biol.">
        <title>The genomes of Oryza sativa: a history of duplications.</title>
        <authorList>
            <person name="Yu J."/>
            <person name="Wang J."/>
            <person name="Lin W."/>
            <person name="Li S."/>
            <person name="Li H."/>
            <person name="Zhou J."/>
            <person name="Ni P."/>
            <person name="Dong W."/>
            <person name="Hu S."/>
            <person name="Zeng C."/>
            <person name="Zhang J."/>
            <person name="Zhang Y."/>
            <person name="Li R."/>
            <person name="Xu Z."/>
            <person name="Li S."/>
            <person name="Li X."/>
            <person name="Zheng H."/>
            <person name="Cong L."/>
            <person name="Lin L."/>
            <person name="Yin J."/>
            <person name="Geng J."/>
            <person name="Li G."/>
            <person name="Shi J."/>
            <person name="Liu J."/>
            <person name="Lv H."/>
            <person name="Li J."/>
            <person name="Wang J."/>
            <person name="Deng Y."/>
            <person name="Ran L."/>
            <person name="Shi X."/>
            <person name="Wang X."/>
            <person name="Wu Q."/>
            <person name="Li C."/>
            <person name="Ren X."/>
            <person name="Wang J."/>
            <person name="Wang X."/>
            <person name="Li D."/>
            <person name="Liu D."/>
            <person name="Zhang X."/>
            <person name="Ji Z."/>
            <person name="Zhao W."/>
            <person name="Sun Y."/>
            <person name="Zhang Z."/>
            <person name="Bao J."/>
            <person name="Han Y."/>
            <person name="Dong L."/>
            <person name="Ji J."/>
            <person name="Chen P."/>
            <person name="Wu S."/>
            <person name="Liu J."/>
            <person name="Xiao Y."/>
            <person name="Bu D."/>
            <person name="Tan J."/>
            <person name="Yang L."/>
            <person name="Ye C."/>
            <person name="Zhang J."/>
            <person name="Xu J."/>
            <person name="Zhou Y."/>
            <person name="Yu Y."/>
            <person name="Zhang B."/>
            <person name="Zhuang S."/>
            <person name="Wei H."/>
            <person name="Liu B."/>
            <person name="Lei M."/>
            <person name="Yu H."/>
            <person name="Li Y."/>
            <person name="Xu H."/>
            <person name="Wei S."/>
            <person name="He X."/>
            <person name="Fang L."/>
            <person name="Zhang Z."/>
            <person name="Zhang Y."/>
            <person name="Huang X."/>
            <person name="Su Z."/>
            <person name="Tong W."/>
            <person name="Li J."/>
            <person name="Tong Z."/>
            <person name="Li S."/>
            <person name="Ye J."/>
            <person name="Wang L."/>
            <person name="Fang L."/>
            <person name="Lei T."/>
            <person name="Chen C."/>
            <person name="Chen H."/>
            <person name="Xu Z."/>
            <person name="Li H."/>
            <person name="Huang H."/>
            <person name="Zhang F."/>
            <person name="Xu H."/>
            <person name="Li N."/>
            <person name="Zhao C."/>
            <person name="Li S."/>
            <person name="Dong L."/>
            <person name="Huang Y."/>
            <person name="Li L."/>
            <person name="Xi Y."/>
            <person name="Qi Q."/>
            <person name="Li W."/>
            <person name="Zhang B."/>
            <person name="Hu W."/>
            <person name="Zhang Y."/>
            <person name="Tian X."/>
            <person name="Jiao Y."/>
            <person name="Liang X."/>
            <person name="Jin J."/>
            <person name="Gao L."/>
            <person name="Zheng W."/>
            <person name="Hao B."/>
            <person name="Liu S."/>
            <person name="Wang W."/>
            <person name="Yuan L."/>
            <person name="Cao M."/>
            <person name="McDermott J."/>
            <person name="Samudrala R."/>
            <person name="Wang J."/>
            <person name="Wong G.K."/>
            <person name="Yang H."/>
        </authorList>
    </citation>
    <scope>NUCLEOTIDE SEQUENCE [LARGE SCALE GENOMIC DNA]</scope>
    <source>
        <strain evidence="10">cv. 93-11</strain>
    </source>
</reference>
<gene>
    <name evidence="9" type="ORF">OsI_19772</name>
</gene>
<dbReference type="PANTHER" id="PTHR46220">
    <property type="entry name" value="ADP-RIBOSYLATION FACTOR GTPASE-ACTIVATING PROTEIN AGD12"/>
    <property type="match status" value="1"/>
</dbReference>
<dbReference type="AlphaFoldDB" id="B8AXR9"/>
<keyword evidence="5" id="KW-0106">Calcium</keyword>
<proteinExistence type="predicted"/>
<dbReference type="InterPro" id="IPR044518">
    <property type="entry name" value="ARF_GAP_AGD11/12/13"/>
</dbReference>
<dbReference type="InterPro" id="IPR038508">
    <property type="entry name" value="ArfGAP_dom_sf"/>
</dbReference>
<dbReference type="HOGENOM" id="CLU_045472_0_1_1"/>
<dbReference type="InterPro" id="IPR035892">
    <property type="entry name" value="C2_domain_sf"/>
</dbReference>
<feature type="domain" description="Arf-GAP" evidence="8">
    <location>
        <begin position="60"/>
        <end position="175"/>
    </location>
</feature>
<evidence type="ECO:0000256" key="6">
    <source>
        <dbReference type="PROSITE-ProRule" id="PRU00288"/>
    </source>
</evidence>
<dbReference type="Gramene" id="BGIOSGA019771-TA">
    <property type="protein sequence ID" value="BGIOSGA019771-PA"/>
    <property type="gene ID" value="BGIOSGA019771"/>
</dbReference>
<dbReference type="GO" id="GO:0005096">
    <property type="term" value="F:GTPase activator activity"/>
    <property type="evidence" value="ECO:0007669"/>
    <property type="project" value="UniProtKB-KW"/>
</dbReference>
<sequence>MHRQDVRTKEAEEERMEENNLLHFLDSPNAHYRRKCEEYVSAHDDEAHCDASDVDLANARERLEHLLKQPANKFCADCGTPDPKWAALPFGALICIKCSGTHRSLGVHISKVISVNLDEWTDEEVNCLAGSGGNATVNTRYEAFLPENFKKPRHDCTTEERCNFIRKKYEFQQFVTDPQFSCPLRLNTKHAPDKNQQQQNCSARHGFGHAFRNSWKRKDTDNKGLKKMTDVGMVEFVGLIKVDIRRGTNLAVRDVMSSDPYVMLNLGHQTMKTKVIKNTLNPVWNERLMLSIPHPVPPLKLQVFDKDTFSSDDRMGDVEVDIQPLIAAAREHESSAAIAGSVEVTKLLASDDGTLARDSVISVVDGKVKQDIALRLQNVEHGELEIELECVPLSQ</sequence>
<dbReference type="OrthoDB" id="73919at2759"/>
<dbReference type="GO" id="GO:0005543">
    <property type="term" value="F:phospholipid binding"/>
    <property type="evidence" value="ECO:0007669"/>
    <property type="project" value="InterPro"/>
</dbReference>
<protein>
    <submittedName>
        <fullName evidence="9">Uncharacterized protein</fullName>
    </submittedName>
</protein>
<dbReference type="SUPFAM" id="SSF49562">
    <property type="entry name" value="C2 domain (Calcium/lipid-binding domain, CaLB)"/>
    <property type="match status" value="1"/>
</dbReference>
<dbReference type="Pfam" id="PF00168">
    <property type="entry name" value="C2"/>
    <property type="match status" value="1"/>
</dbReference>
<dbReference type="STRING" id="39946.B8AXR9"/>
<evidence type="ECO:0000313" key="10">
    <source>
        <dbReference type="Proteomes" id="UP000007015"/>
    </source>
</evidence>
<dbReference type="SUPFAM" id="SSF57863">
    <property type="entry name" value="ArfGap/RecO-like zinc finger"/>
    <property type="match status" value="1"/>
</dbReference>
<evidence type="ECO:0000259" key="8">
    <source>
        <dbReference type="PROSITE" id="PS50115"/>
    </source>
</evidence>
<evidence type="ECO:0000313" key="9">
    <source>
        <dbReference type="EMBL" id="EEC79126.1"/>
    </source>
</evidence>
<dbReference type="EMBL" id="CM000130">
    <property type="protein sequence ID" value="EEC79126.1"/>
    <property type="molecule type" value="Genomic_DNA"/>
</dbReference>
<feature type="domain" description="C2" evidence="7">
    <location>
        <begin position="221"/>
        <end position="335"/>
    </location>
</feature>
<evidence type="ECO:0000256" key="4">
    <source>
        <dbReference type="ARBA" id="ARBA00022833"/>
    </source>
</evidence>
<dbReference type="SMART" id="SM00105">
    <property type="entry name" value="ArfGap"/>
    <property type="match status" value="1"/>
</dbReference>
<keyword evidence="2" id="KW-0479">Metal-binding</keyword>
<dbReference type="OMA" id="KQECSTE"/>
<dbReference type="PROSITE" id="PS50115">
    <property type="entry name" value="ARFGAP"/>
    <property type="match status" value="1"/>
</dbReference>
<name>B8AXR9_ORYSI</name>
<keyword evidence="4" id="KW-0862">Zinc</keyword>
<dbReference type="InterPro" id="IPR001164">
    <property type="entry name" value="ArfGAP_dom"/>
</dbReference>
<dbReference type="PANTHER" id="PTHR46220:SF7">
    <property type="entry name" value="OS05G0382000 PROTEIN"/>
    <property type="match status" value="1"/>
</dbReference>
<dbReference type="Gene3D" id="1.10.220.150">
    <property type="entry name" value="Arf GTPase activating protein"/>
    <property type="match status" value="1"/>
</dbReference>
<evidence type="ECO:0000259" key="7">
    <source>
        <dbReference type="PROSITE" id="PS50004"/>
    </source>
</evidence>
<dbReference type="InterPro" id="IPR037278">
    <property type="entry name" value="ARFGAP/RecO"/>
</dbReference>
<keyword evidence="1" id="KW-0343">GTPase activation</keyword>
<dbReference type="CDD" id="cd08204">
    <property type="entry name" value="ArfGap"/>
    <property type="match status" value="1"/>
</dbReference>
<dbReference type="FunFam" id="1.10.220.150:FF:000009">
    <property type="entry name" value="stromal membrane-associated protein 1 isoform X1"/>
    <property type="match status" value="1"/>
</dbReference>
<dbReference type="Pfam" id="PF01412">
    <property type="entry name" value="ArfGap"/>
    <property type="match status" value="1"/>
</dbReference>